<dbReference type="InterPro" id="IPR000182">
    <property type="entry name" value="GNAT_dom"/>
</dbReference>
<dbReference type="PROSITE" id="PS51186">
    <property type="entry name" value="GNAT"/>
    <property type="match status" value="1"/>
</dbReference>
<protein>
    <submittedName>
        <fullName evidence="2">GNAT family N-acetyltransferase</fullName>
    </submittedName>
</protein>
<name>A0A545TCZ5_9GAMM</name>
<evidence type="ECO:0000259" key="1">
    <source>
        <dbReference type="PROSITE" id="PS51186"/>
    </source>
</evidence>
<dbReference type="GO" id="GO:0016747">
    <property type="term" value="F:acyltransferase activity, transferring groups other than amino-acyl groups"/>
    <property type="evidence" value="ECO:0007669"/>
    <property type="project" value="InterPro"/>
</dbReference>
<dbReference type="Proteomes" id="UP000317839">
    <property type="component" value="Unassembled WGS sequence"/>
</dbReference>
<accession>A0A545TCZ5</accession>
<dbReference type="OrthoDB" id="5419426at2"/>
<dbReference type="InterPro" id="IPR052564">
    <property type="entry name" value="N-acetyltrans/Recomb-assoc"/>
</dbReference>
<gene>
    <name evidence="2" type="ORF">FLL45_09100</name>
</gene>
<sequence>MVFREAKISDSQQIAELIYRVALPFKLVDFTEVGWQFSCEYNTVEKIRQRFSQPNYITWVCEVDGTIIGLISVLEKMQISQLFVDATFRKRGVAKRLWREVLNQLTLDDNNPVQFSVKSSSFAVKFYEKIGFQVIGERQCSNGIWFIPMTLS</sequence>
<dbReference type="Gene3D" id="3.40.630.30">
    <property type="match status" value="1"/>
</dbReference>
<dbReference type="PANTHER" id="PTHR43451:SF1">
    <property type="entry name" value="ACETYLTRANSFERASE"/>
    <property type="match status" value="1"/>
</dbReference>
<keyword evidence="2" id="KW-0808">Transferase</keyword>
<comment type="caution">
    <text evidence="2">The sequence shown here is derived from an EMBL/GenBank/DDBJ whole genome shotgun (WGS) entry which is preliminary data.</text>
</comment>
<dbReference type="EMBL" id="VIKR01000002">
    <property type="protein sequence ID" value="TQV75088.1"/>
    <property type="molecule type" value="Genomic_DNA"/>
</dbReference>
<dbReference type="SUPFAM" id="SSF55729">
    <property type="entry name" value="Acyl-CoA N-acyltransferases (Nat)"/>
    <property type="match status" value="1"/>
</dbReference>
<dbReference type="RefSeq" id="WP_142941705.1">
    <property type="nucleotide sequence ID" value="NZ_VIKR01000002.1"/>
</dbReference>
<dbReference type="AlphaFoldDB" id="A0A545TCZ5"/>
<organism evidence="2 3">
    <name type="scientific">Aliikangiella marina</name>
    <dbReference type="NCBI Taxonomy" id="1712262"/>
    <lineage>
        <taxon>Bacteria</taxon>
        <taxon>Pseudomonadati</taxon>
        <taxon>Pseudomonadota</taxon>
        <taxon>Gammaproteobacteria</taxon>
        <taxon>Oceanospirillales</taxon>
        <taxon>Pleioneaceae</taxon>
        <taxon>Aliikangiella</taxon>
    </lineage>
</organism>
<reference evidence="2 3" key="1">
    <citation type="submission" date="2019-06" db="EMBL/GenBank/DDBJ databases">
        <title>Draft genome of Aliikangiella marina GYP-15.</title>
        <authorList>
            <person name="Wang G."/>
        </authorList>
    </citation>
    <scope>NUCLEOTIDE SEQUENCE [LARGE SCALE GENOMIC DNA]</scope>
    <source>
        <strain evidence="2 3">GYP-15</strain>
    </source>
</reference>
<dbReference type="PANTHER" id="PTHR43451">
    <property type="entry name" value="ACETYLTRANSFERASE (GNAT) FAMILY PROTEIN"/>
    <property type="match status" value="1"/>
</dbReference>
<proteinExistence type="predicted"/>
<keyword evidence="3" id="KW-1185">Reference proteome</keyword>
<dbReference type="Pfam" id="PF13673">
    <property type="entry name" value="Acetyltransf_10"/>
    <property type="match status" value="1"/>
</dbReference>
<evidence type="ECO:0000313" key="2">
    <source>
        <dbReference type="EMBL" id="TQV75088.1"/>
    </source>
</evidence>
<feature type="domain" description="N-acetyltransferase" evidence="1">
    <location>
        <begin position="1"/>
        <end position="152"/>
    </location>
</feature>
<dbReference type="InterPro" id="IPR016181">
    <property type="entry name" value="Acyl_CoA_acyltransferase"/>
</dbReference>
<evidence type="ECO:0000313" key="3">
    <source>
        <dbReference type="Proteomes" id="UP000317839"/>
    </source>
</evidence>
<dbReference type="CDD" id="cd04301">
    <property type="entry name" value="NAT_SF"/>
    <property type="match status" value="1"/>
</dbReference>